<dbReference type="Proteomes" id="UP001617296">
    <property type="component" value="Unassembled WGS sequence"/>
</dbReference>
<dbReference type="NCBIfam" id="NF040560">
    <property type="entry name" value="CAS_Csx15"/>
    <property type="match status" value="1"/>
</dbReference>
<evidence type="ECO:0000313" key="1">
    <source>
        <dbReference type="EMBL" id="MFJ2289627.1"/>
    </source>
</evidence>
<dbReference type="RefSeq" id="WP_401233970.1">
    <property type="nucleotide sequence ID" value="NZ_JBIUVY010000069.1"/>
</dbReference>
<proteinExistence type="predicted"/>
<dbReference type="EMBL" id="JBIUVY010000069">
    <property type="protein sequence ID" value="MFJ2289627.1"/>
    <property type="molecule type" value="Genomic_DNA"/>
</dbReference>
<evidence type="ECO:0000313" key="2">
    <source>
        <dbReference type="Proteomes" id="UP001617296"/>
    </source>
</evidence>
<gene>
    <name evidence="1" type="primary">csx15</name>
    <name evidence="1" type="ORF">ACIOUF_25310</name>
</gene>
<reference evidence="1 2" key="1">
    <citation type="submission" date="2024-10" db="EMBL/GenBank/DDBJ databases">
        <title>The Natural Products Discovery Center: Release of the First 8490 Sequenced Strains for Exploring Actinobacteria Biosynthetic Diversity.</title>
        <authorList>
            <person name="Kalkreuter E."/>
            <person name="Kautsar S.A."/>
            <person name="Yang D."/>
            <person name="Bader C.D."/>
            <person name="Teijaro C.N."/>
            <person name="Fluegel L."/>
            <person name="Davis C.M."/>
            <person name="Simpson J.R."/>
            <person name="Lauterbach L."/>
            <person name="Steele A.D."/>
            <person name="Gui C."/>
            <person name="Meng S."/>
            <person name="Li G."/>
            <person name="Viehrig K."/>
            <person name="Ye F."/>
            <person name="Su P."/>
            <person name="Kiefer A.F."/>
            <person name="Nichols A."/>
            <person name="Cepeda A.J."/>
            <person name="Yan W."/>
            <person name="Fan B."/>
            <person name="Jiang Y."/>
            <person name="Adhikari A."/>
            <person name="Zheng C.-J."/>
            <person name="Schuster L."/>
            <person name="Cowan T.M."/>
            <person name="Smanski M.J."/>
            <person name="Chevrette M.G."/>
            <person name="De Carvalho L.P.S."/>
            <person name="Shen B."/>
        </authorList>
    </citation>
    <scope>NUCLEOTIDE SEQUENCE [LARGE SCALE GENOMIC DNA]</scope>
    <source>
        <strain evidence="1 2">NPDC087689</strain>
    </source>
</reference>
<accession>A0ABW8DTP1</accession>
<protein>
    <submittedName>
        <fullName evidence="1">CRISPR-associated protein Csx15</fullName>
    </submittedName>
</protein>
<name>A0ABW8DTP1_9PSED</name>
<organism evidence="1 2">
    <name type="scientific">Pseudomonas iridis</name>
    <dbReference type="NCBI Taxonomy" id="2710587"/>
    <lineage>
        <taxon>Bacteria</taxon>
        <taxon>Pseudomonadati</taxon>
        <taxon>Pseudomonadota</taxon>
        <taxon>Gammaproteobacteria</taxon>
        <taxon>Pseudomonadales</taxon>
        <taxon>Pseudomonadaceae</taxon>
        <taxon>Pseudomonas</taxon>
    </lineage>
</organism>
<sequence>MNSVLINFSGHSLNQDVIEELKSTYGELIDAKPVEIAFDDDVEKQIKSLVGGLPIKIDGSTSITIIPPGQATFAILLVSYLHGLIGHFPNLCYLERMNNGIYAPKTEYLVQPQAIRSAGRRFRYSQHSL</sequence>
<keyword evidence="2" id="KW-1185">Reference proteome</keyword>
<comment type="caution">
    <text evidence="1">The sequence shown here is derived from an EMBL/GenBank/DDBJ whole genome shotgun (WGS) entry which is preliminary data.</text>
</comment>